<evidence type="ECO:0000313" key="1">
    <source>
        <dbReference type="EMBL" id="MBT9430981.1"/>
    </source>
</evidence>
<dbReference type="Proteomes" id="UP000811282">
    <property type="component" value="Unassembled WGS sequence"/>
</dbReference>
<organism evidence="1 2">
    <name type="scientific">Candidatus Sodalis endolongispinus</name>
    <dbReference type="NCBI Taxonomy" id="2812662"/>
    <lineage>
        <taxon>Bacteria</taxon>
        <taxon>Pseudomonadati</taxon>
        <taxon>Pseudomonadota</taxon>
        <taxon>Gammaproteobacteria</taxon>
        <taxon>Enterobacterales</taxon>
        <taxon>Bruguierivoracaceae</taxon>
        <taxon>Sodalis</taxon>
    </lineage>
</organism>
<proteinExistence type="predicted"/>
<sequence>MEHIILSHGVRLLVFPGDGYRESAIHRLCPATSRNISQKSNIRGKKGQSPKQTARFFQNIKAFNNMGLVELSLYAQKKYNLSPLLIEH</sequence>
<protein>
    <submittedName>
        <fullName evidence="1">Uncharacterized protein</fullName>
    </submittedName>
</protein>
<reference evidence="1 2" key="1">
    <citation type="journal article" date="2021" name="Genome Biol. Evol.">
        <title>The evolution of interdependence in a four-way mealybug symbiosis.</title>
        <authorList>
            <person name="Garber A.I."/>
            <person name="Kupper M."/>
            <person name="Laetsch D.R."/>
            <person name="Weldon S.R."/>
            <person name="Ladinsky M.S."/>
            <person name="Bjorkman P.J."/>
            <person name="McCutcheon J.P."/>
        </authorList>
    </citation>
    <scope>NUCLEOTIDE SEQUENCE [LARGE SCALE GENOMIC DNA]</scope>
    <source>
        <strain evidence="1">SOD</strain>
    </source>
</reference>
<comment type="caution">
    <text evidence="1">The sequence shown here is derived from an EMBL/GenBank/DDBJ whole genome shotgun (WGS) entry which is preliminary data.</text>
</comment>
<gene>
    <name evidence="1" type="ORF">JZM24_00155</name>
</gene>
<accession>A0ABS5Y7K0</accession>
<evidence type="ECO:0000313" key="2">
    <source>
        <dbReference type="Proteomes" id="UP000811282"/>
    </source>
</evidence>
<dbReference type="RefSeq" id="WP_215668169.1">
    <property type="nucleotide sequence ID" value="NZ_JAFJYC010000001.1"/>
</dbReference>
<keyword evidence="2" id="KW-1185">Reference proteome</keyword>
<name>A0ABS5Y7K0_9GAMM</name>
<dbReference type="EMBL" id="JAFJYC010000001">
    <property type="protein sequence ID" value="MBT9430981.1"/>
    <property type="molecule type" value="Genomic_DNA"/>
</dbReference>